<accession>A0A6A6BZ35</accession>
<feature type="compositionally biased region" description="Basic and acidic residues" evidence="1">
    <location>
        <begin position="11"/>
        <end position="21"/>
    </location>
</feature>
<sequence length="572" mass="62162">MVTTRAMVLREQARQAEETRQDQGSGSDRSQDDSDSGESAGNSHHSEGGGLEQDDGGSGDAEDEDGDGEGDGGGGGGGGGEDEGDGEAEAARRRPWRVWVWCALGLGLSLCKLHVIPRERPGSAPAPAWDLAPPCHVATNPNQIAPCIQLANTTRLLALPFDQLLETLRSAAPSLPTPPPATLLPVDSALDAAFSHAQSLQDQLDILRPHFLPWTRPFALLAPLRAVSTRYDACHAPSALLRRVSCHLSPPPPVVPLRAFLPALLEDWHLRLSLERPRYLAEREELRRLDRTLNAVASAVTAALEATSPRSSTAQPALVYLRRAESRLLALRAASHIVHRRLDAAIAHETALQRRFAAAAAAIIHPLLCLPPDHPMPTDLAAVASAIQTYPQLLDLPVEAAAARVYHNLTALGRAVRQAVEHEGNGEHLASAVADATYFGARDWALQTFDHCIDERAQVPCRRQPQPFDMATTSDSSHVSPVPEHPTGDFKGMGCTTHPQLFLRHWYSTTSDADAFDPQWPSLPFLHERVGLLDPKRRGKVRCSATSASHPSTSWRREGLWEVRARWAQHQG</sequence>
<name>A0A6A6BZ35_ZASCE</name>
<evidence type="ECO:0000256" key="1">
    <source>
        <dbReference type="SAM" id="MobiDB-lite"/>
    </source>
</evidence>
<dbReference type="GeneID" id="54562768"/>
<feature type="region of interest" description="Disordered" evidence="1">
    <location>
        <begin position="470"/>
        <end position="491"/>
    </location>
</feature>
<organism evidence="2 3">
    <name type="scientific">Zasmidium cellare ATCC 36951</name>
    <dbReference type="NCBI Taxonomy" id="1080233"/>
    <lineage>
        <taxon>Eukaryota</taxon>
        <taxon>Fungi</taxon>
        <taxon>Dikarya</taxon>
        <taxon>Ascomycota</taxon>
        <taxon>Pezizomycotina</taxon>
        <taxon>Dothideomycetes</taxon>
        <taxon>Dothideomycetidae</taxon>
        <taxon>Mycosphaerellales</taxon>
        <taxon>Mycosphaerellaceae</taxon>
        <taxon>Zasmidium</taxon>
    </lineage>
</organism>
<evidence type="ECO:0000313" key="3">
    <source>
        <dbReference type="Proteomes" id="UP000799537"/>
    </source>
</evidence>
<protein>
    <submittedName>
        <fullName evidence="2">Uncharacterized protein</fullName>
    </submittedName>
</protein>
<dbReference type="RefSeq" id="XP_033660940.1">
    <property type="nucleotide sequence ID" value="XM_033809496.1"/>
</dbReference>
<dbReference type="AlphaFoldDB" id="A0A6A6BZ35"/>
<proteinExistence type="predicted"/>
<keyword evidence="3" id="KW-1185">Reference proteome</keyword>
<feature type="region of interest" description="Disordered" evidence="1">
    <location>
        <begin position="1"/>
        <end position="91"/>
    </location>
</feature>
<dbReference type="EMBL" id="ML993630">
    <property type="protein sequence ID" value="KAF2160051.1"/>
    <property type="molecule type" value="Genomic_DNA"/>
</dbReference>
<dbReference type="Proteomes" id="UP000799537">
    <property type="component" value="Unassembled WGS sequence"/>
</dbReference>
<feature type="compositionally biased region" description="Acidic residues" evidence="1">
    <location>
        <begin position="52"/>
        <end position="70"/>
    </location>
</feature>
<gene>
    <name evidence="2" type="ORF">M409DRAFT_29501</name>
</gene>
<evidence type="ECO:0000313" key="2">
    <source>
        <dbReference type="EMBL" id="KAF2160051.1"/>
    </source>
</evidence>
<reference evidence="2" key="1">
    <citation type="journal article" date="2020" name="Stud. Mycol.">
        <title>101 Dothideomycetes genomes: a test case for predicting lifestyles and emergence of pathogens.</title>
        <authorList>
            <person name="Haridas S."/>
            <person name="Albert R."/>
            <person name="Binder M."/>
            <person name="Bloem J."/>
            <person name="Labutti K."/>
            <person name="Salamov A."/>
            <person name="Andreopoulos B."/>
            <person name="Baker S."/>
            <person name="Barry K."/>
            <person name="Bills G."/>
            <person name="Bluhm B."/>
            <person name="Cannon C."/>
            <person name="Castanera R."/>
            <person name="Culley D."/>
            <person name="Daum C."/>
            <person name="Ezra D."/>
            <person name="Gonzalez J."/>
            <person name="Henrissat B."/>
            <person name="Kuo A."/>
            <person name="Liang C."/>
            <person name="Lipzen A."/>
            <person name="Lutzoni F."/>
            <person name="Magnuson J."/>
            <person name="Mondo S."/>
            <person name="Nolan M."/>
            <person name="Ohm R."/>
            <person name="Pangilinan J."/>
            <person name="Park H.-J."/>
            <person name="Ramirez L."/>
            <person name="Alfaro M."/>
            <person name="Sun H."/>
            <person name="Tritt A."/>
            <person name="Yoshinaga Y."/>
            <person name="Zwiers L.-H."/>
            <person name="Turgeon B."/>
            <person name="Goodwin S."/>
            <person name="Spatafora J."/>
            <person name="Crous P."/>
            <person name="Grigoriev I."/>
        </authorList>
    </citation>
    <scope>NUCLEOTIDE SEQUENCE</scope>
    <source>
        <strain evidence="2">ATCC 36951</strain>
    </source>
</reference>